<evidence type="ECO:0000256" key="11">
    <source>
        <dbReference type="ARBA" id="ARBA00022840"/>
    </source>
</evidence>
<evidence type="ECO:0000256" key="9">
    <source>
        <dbReference type="ARBA" id="ARBA00022777"/>
    </source>
</evidence>
<feature type="domain" description="PASTA" evidence="17">
    <location>
        <begin position="448"/>
        <end position="511"/>
    </location>
</feature>
<feature type="domain" description="PASTA" evidence="17">
    <location>
        <begin position="310"/>
        <end position="379"/>
    </location>
</feature>
<dbReference type="SMART" id="SM00220">
    <property type="entry name" value="S_TKc"/>
    <property type="match status" value="1"/>
</dbReference>
<keyword evidence="9" id="KW-0418">Kinase</keyword>
<proteinExistence type="inferred from homology"/>
<feature type="domain" description="PASTA" evidence="17">
    <location>
        <begin position="380"/>
        <end position="447"/>
    </location>
</feature>
<dbReference type="InterPro" id="IPR003610">
    <property type="entry name" value="CBM5/12"/>
</dbReference>
<dbReference type="Gene3D" id="2.10.10.20">
    <property type="entry name" value="Carbohydrate-binding module superfamily 5/12"/>
    <property type="match status" value="1"/>
</dbReference>
<feature type="compositionally biased region" description="Basic and acidic residues" evidence="15">
    <location>
        <begin position="572"/>
        <end position="586"/>
    </location>
</feature>
<evidence type="ECO:0000256" key="6">
    <source>
        <dbReference type="ARBA" id="ARBA00022679"/>
    </source>
</evidence>
<feature type="domain" description="Protein kinase" evidence="16">
    <location>
        <begin position="18"/>
        <end position="292"/>
    </location>
</feature>
<comment type="catalytic activity">
    <reaction evidence="13">
        <text>L-threonyl-[protein] + ATP = O-phospho-L-threonyl-[protein] + ADP + H(+)</text>
        <dbReference type="Rhea" id="RHEA:46608"/>
        <dbReference type="Rhea" id="RHEA-COMP:11060"/>
        <dbReference type="Rhea" id="RHEA-COMP:11605"/>
        <dbReference type="ChEBI" id="CHEBI:15378"/>
        <dbReference type="ChEBI" id="CHEBI:30013"/>
        <dbReference type="ChEBI" id="CHEBI:30616"/>
        <dbReference type="ChEBI" id="CHEBI:61977"/>
        <dbReference type="ChEBI" id="CHEBI:456216"/>
        <dbReference type="EC" id="2.7.11.1"/>
    </reaction>
</comment>
<evidence type="ECO:0000256" key="5">
    <source>
        <dbReference type="ARBA" id="ARBA00022527"/>
    </source>
</evidence>
<dbReference type="RefSeq" id="WP_061083422.1">
    <property type="nucleotide sequence ID" value="NZ_JAAXPG010000004.1"/>
</dbReference>
<name>A0A7X6RPC8_9ACTN</name>
<dbReference type="SUPFAM" id="SSF51055">
    <property type="entry name" value="Carbohydrate binding domain"/>
    <property type="match status" value="1"/>
</dbReference>
<keyword evidence="8" id="KW-0547">Nucleotide-binding</keyword>
<keyword evidence="5" id="KW-0723">Serine/threonine-protein kinase</keyword>
<comment type="subcellular location">
    <subcellularLocation>
        <location evidence="1">Cytoplasm</location>
        <location evidence="1">Cytoskeleton</location>
        <location evidence="1">Microtubule organizing center</location>
        <location evidence="1">Centrosome</location>
    </subcellularLocation>
    <subcellularLocation>
        <location evidence="2">Cytoplasm</location>
        <location evidence="2">Cytoskeleton</location>
        <location evidence="2">Spindle pole</location>
    </subcellularLocation>
</comment>
<dbReference type="Pfam" id="PF03793">
    <property type="entry name" value="PASTA"/>
    <property type="match status" value="3"/>
</dbReference>
<comment type="catalytic activity">
    <reaction evidence="14">
        <text>L-seryl-[protein] + ATP = O-phospho-L-seryl-[protein] + ADP + H(+)</text>
        <dbReference type="Rhea" id="RHEA:17989"/>
        <dbReference type="Rhea" id="RHEA-COMP:9863"/>
        <dbReference type="Rhea" id="RHEA-COMP:11604"/>
        <dbReference type="ChEBI" id="CHEBI:15378"/>
        <dbReference type="ChEBI" id="CHEBI:29999"/>
        <dbReference type="ChEBI" id="CHEBI:30616"/>
        <dbReference type="ChEBI" id="CHEBI:83421"/>
        <dbReference type="ChEBI" id="CHEBI:456216"/>
        <dbReference type="EC" id="2.7.11.1"/>
    </reaction>
</comment>
<dbReference type="SMART" id="SM00495">
    <property type="entry name" value="ChtBD3"/>
    <property type="match status" value="1"/>
</dbReference>
<dbReference type="AlphaFoldDB" id="A0A7X6RPC8"/>
<accession>A0A7X6RPC8</accession>
<dbReference type="GO" id="GO:0005576">
    <property type="term" value="C:extracellular region"/>
    <property type="evidence" value="ECO:0007669"/>
    <property type="project" value="InterPro"/>
</dbReference>
<comment type="similarity">
    <text evidence="3">Belongs to the protein kinase superfamily. NEK Ser/Thr protein kinase family. NIMA subfamily.</text>
</comment>
<evidence type="ECO:0000256" key="13">
    <source>
        <dbReference type="ARBA" id="ARBA00047899"/>
    </source>
</evidence>
<keyword evidence="7" id="KW-0677">Repeat</keyword>
<dbReference type="PANTHER" id="PTHR43289">
    <property type="entry name" value="MITOGEN-ACTIVATED PROTEIN KINASE KINASE KINASE 20-RELATED"/>
    <property type="match status" value="1"/>
</dbReference>
<dbReference type="EMBL" id="JAAXPG010000004">
    <property type="protein sequence ID" value="NKY97072.1"/>
    <property type="molecule type" value="Genomic_DNA"/>
</dbReference>
<dbReference type="GO" id="GO:0005813">
    <property type="term" value="C:centrosome"/>
    <property type="evidence" value="ECO:0007669"/>
    <property type="project" value="UniProtKB-SubCell"/>
</dbReference>
<evidence type="ECO:0000256" key="3">
    <source>
        <dbReference type="ARBA" id="ARBA00010886"/>
    </source>
</evidence>
<evidence type="ECO:0000256" key="7">
    <source>
        <dbReference type="ARBA" id="ARBA00022737"/>
    </source>
</evidence>
<dbReference type="PROSITE" id="PS51178">
    <property type="entry name" value="PASTA"/>
    <property type="match status" value="3"/>
</dbReference>
<evidence type="ECO:0000259" key="17">
    <source>
        <dbReference type="PROSITE" id="PS51178"/>
    </source>
</evidence>
<keyword evidence="6" id="KW-0808">Transferase</keyword>
<organism evidence="18 19">
    <name type="scientific">Nocardiopsis alborubida</name>
    <dbReference type="NCBI Taxonomy" id="146802"/>
    <lineage>
        <taxon>Bacteria</taxon>
        <taxon>Bacillati</taxon>
        <taxon>Actinomycetota</taxon>
        <taxon>Actinomycetes</taxon>
        <taxon>Streptosporangiales</taxon>
        <taxon>Nocardiopsidaceae</taxon>
        <taxon>Nocardiopsis</taxon>
    </lineage>
</organism>
<sequence length="618" mass="64730">METPTPDPLFGITLHERYILGKRLRSGASGTVHVAHDLGGDQTVTVTVLHPWLVGDHGAVHAFVDRAQTLEGLSHPGIARVLGHGRDGEHVYAVGEYLPGQTLAEALGEGGGGLRYPVQAALAIVAGTLTALDAAHGAGVVHGALDPHTVVVDGEGGVRVTGFPLLFDAEEDAGPETRTDVHAVGRLLYTLMTGVPADPEAHPLRPSAVIPGLPPDLDMLVANATDPNPRYRPRDAGQYLTVVEQVLRSLPGAPGDPADVDTRPIPVITDAPPERREERAAPVPLWRRAPVLATAGVLVLVLFAAGWALVPDGRVALPDLVGASSEQAEERLAGLGMDLAVRFEEAYSDTVDAGAVADSTPAPGSDVARGAEVLLHVSTGPRYAEVPDVVGGTENEARETLRQTGFTGIEIVQEHSPDQPPGTVLSTEPAAGEEGDREEPVVLSVSEGVIVPTLIGMGQEEAATALAGLGLVVQVTEEHHDTAPAGEVSGQDPEPGTILPEEGAVALTVSLGPEPEEEEEESEEEASPSEEDDDARGDQGDGNGRGDQDGWGGRDEDDDGGRGDGGGSCDAPRWDEGTVYDTGDRVQHQGREYEARWWIQGYPPSSDQWGVWEDKGSC</sequence>
<dbReference type="EC" id="2.7.11.1" evidence="4"/>
<evidence type="ECO:0000256" key="8">
    <source>
        <dbReference type="ARBA" id="ARBA00022741"/>
    </source>
</evidence>
<dbReference type="InterPro" id="IPR000719">
    <property type="entry name" value="Prot_kinase_dom"/>
</dbReference>
<dbReference type="Gene3D" id="3.30.10.20">
    <property type="match status" value="3"/>
</dbReference>
<dbReference type="GO" id="GO:0004674">
    <property type="term" value="F:protein serine/threonine kinase activity"/>
    <property type="evidence" value="ECO:0007669"/>
    <property type="project" value="UniProtKB-KW"/>
</dbReference>
<evidence type="ECO:0000256" key="14">
    <source>
        <dbReference type="ARBA" id="ARBA00048679"/>
    </source>
</evidence>
<dbReference type="InterPro" id="IPR001245">
    <property type="entry name" value="Ser-Thr/Tyr_kinase_cat_dom"/>
</dbReference>
<dbReference type="Proteomes" id="UP000553209">
    <property type="component" value="Unassembled WGS sequence"/>
</dbReference>
<dbReference type="GO" id="GO:0000922">
    <property type="term" value="C:spindle pole"/>
    <property type="evidence" value="ECO:0007669"/>
    <property type="project" value="UniProtKB-SubCell"/>
</dbReference>
<dbReference type="Pfam" id="PF07714">
    <property type="entry name" value="PK_Tyr_Ser-Thr"/>
    <property type="match status" value="1"/>
</dbReference>
<feature type="region of interest" description="Disordered" evidence="15">
    <location>
        <begin position="511"/>
        <end position="586"/>
    </location>
</feature>
<evidence type="ECO:0000313" key="18">
    <source>
        <dbReference type="EMBL" id="NKY97072.1"/>
    </source>
</evidence>
<feature type="compositionally biased region" description="Basic and acidic residues" evidence="15">
    <location>
        <begin position="536"/>
        <end position="554"/>
    </location>
</feature>
<evidence type="ECO:0000256" key="2">
    <source>
        <dbReference type="ARBA" id="ARBA00004647"/>
    </source>
</evidence>
<dbReference type="GO" id="GO:0030246">
    <property type="term" value="F:carbohydrate binding"/>
    <property type="evidence" value="ECO:0007669"/>
    <property type="project" value="InterPro"/>
</dbReference>
<dbReference type="CDD" id="cd12215">
    <property type="entry name" value="ChiC_BD"/>
    <property type="match status" value="1"/>
</dbReference>
<dbReference type="Gene3D" id="3.30.200.20">
    <property type="entry name" value="Phosphorylase Kinase, domain 1"/>
    <property type="match status" value="1"/>
</dbReference>
<keyword evidence="12" id="KW-0963">Cytoplasm</keyword>
<evidence type="ECO:0000256" key="10">
    <source>
        <dbReference type="ARBA" id="ARBA00022801"/>
    </source>
</evidence>
<dbReference type="PROSITE" id="PS50011">
    <property type="entry name" value="PROTEIN_KINASE_DOM"/>
    <property type="match status" value="1"/>
</dbReference>
<dbReference type="CDD" id="cd06577">
    <property type="entry name" value="PASTA_pknB"/>
    <property type="match status" value="3"/>
</dbReference>
<evidence type="ECO:0000256" key="15">
    <source>
        <dbReference type="SAM" id="MobiDB-lite"/>
    </source>
</evidence>
<dbReference type="InterPro" id="IPR036573">
    <property type="entry name" value="CBM_sf_5/12"/>
</dbReference>
<evidence type="ECO:0000256" key="12">
    <source>
        <dbReference type="ARBA" id="ARBA00023212"/>
    </source>
</evidence>
<evidence type="ECO:0000259" key="16">
    <source>
        <dbReference type="PROSITE" id="PS50011"/>
    </source>
</evidence>
<dbReference type="PANTHER" id="PTHR43289:SF6">
    <property type="entry name" value="SERINE_THREONINE-PROTEIN KINASE NEKL-3"/>
    <property type="match status" value="1"/>
</dbReference>
<evidence type="ECO:0000256" key="4">
    <source>
        <dbReference type="ARBA" id="ARBA00012513"/>
    </source>
</evidence>
<dbReference type="SMART" id="SM00740">
    <property type="entry name" value="PASTA"/>
    <property type="match status" value="3"/>
</dbReference>
<dbReference type="Gene3D" id="1.10.510.10">
    <property type="entry name" value="Transferase(Phosphotransferase) domain 1"/>
    <property type="match status" value="1"/>
</dbReference>
<dbReference type="InterPro" id="IPR005543">
    <property type="entry name" value="PASTA_dom"/>
</dbReference>
<keyword evidence="12" id="KW-0206">Cytoskeleton</keyword>
<evidence type="ECO:0000313" key="19">
    <source>
        <dbReference type="Proteomes" id="UP000553209"/>
    </source>
</evidence>
<dbReference type="InterPro" id="IPR011009">
    <property type="entry name" value="Kinase-like_dom_sf"/>
</dbReference>
<feature type="compositionally biased region" description="Acidic residues" evidence="15">
    <location>
        <begin position="514"/>
        <end position="535"/>
    </location>
</feature>
<keyword evidence="11" id="KW-0067">ATP-binding</keyword>
<reference evidence="18 19" key="1">
    <citation type="submission" date="2020-04" db="EMBL/GenBank/DDBJ databases">
        <title>MicrobeNet Type strains.</title>
        <authorList>
            <person name="Nicholson A.C."/>
        </authorList>
    </citation>
    <scope>NUCLEOTIDE SEQUENCE [LARGE SCALE GENOMIC DNA]</scope>
    <source>
        <strain evidence="18 19">ATCC 23612</strain>
    </source>
</reference>
<evidence type="ECO:0000256" key="1">
    <source>
        <dbReference type="ARBA" id="ARBA00004300"/>
    </source>
</evidence>
<protein>
    <recommendedName>
        <fullName evidence="4">non-specific serine/threonine protein kinase</fullName>
        <ecNumber evidence="4">2.7.11.1</ecNumber>
    </recommendedName>
</protein>
<gene>
    <name evidence="18" type="ORF">HGB44_05200</name>
</gene>
<dbReference type="GO" id="GO:0005975">
    <property type="term" value="P:carbohydrate metabolic process"/>
    <property type="evidence" value="ECO:0007669"/>
    <property type="project" value="InterPro"/>
</dbReference>
<keyword evidence="19" id="KW-1185">Reference proteome</keyword>
<dbReference type="GO" id="GO:0005524">
    <property type="term" value="F:ATP binding"/>
    <property type="evidence" value="ECO:0007669"/>
    <property type="project" value="UniProtKB-KW"/>
</dbReference>
<dbReference type="GO" id="GO:0004553">
    <property type="term" value="F:hydrolase activity, hydrolyzing O-glycosyl compounds"/>
    <property type="evidence" value="ECO:0007669"/>
    <property type="project" value="InterPro"/>
</dbReference>
<dbReference type="SUPFAM" id="SSF56112">
    <property type="entry name" value="Protein kinase-like (PK-like)"/>
    <property type="match status" value="1"/>
</dbReference>
<comment type="caution">
    <text evidence="18">The sequence shown here is derived from an EMBL/GenBank/DDBJ whole genome shotgun (WGS) entry which is preliminary data.</text>
</comment>
<feature type="region of interest" description="Disordered" evidence="15">
    <location>
        <begin position="413"/>
        <end position="443"/>
    </location>
</feature>
<keyword evidence="10" id="KW-0378">Hydrolase</keyword>
<dbReference type="Pfam" id="PF02839">
    <property type="entry name" value="CBM_5_12"/>
    <property type="match status" value="1"/>
</dbReference>